<sequence>MLLEFITGRRAFDLARLANDDDVMLLDWVALFCTRNPPIKRLKMSEVIKMLEGDGLAERWQEWQEEEMFEREFNQTLNPNTDELSGPR</sequence>
<keyword evidence="2" id="KW-1185">Reference proteome</keyword>
<gene>
    <name evidence="1" type="ORF">ACH5RR_016428</name>
</gene>
<comment type="caution">
    <text evidence="1">The sequence shown here is derived from an EMBL/GenBank/DDBJ whole genome shotgun (WGS) entry which is preliminary data.</text>
</comment>
<name>A0ABD2ZWX5_9GENT</name>
<reference evidence="1 2" key="1">
    <citation type="submission" date="2024-11" db="EMBL/GenBank/DDBJ databases">
        <title>A near-complete genome assembly of Cinchona calisaya.</title>
        <authorList>
            <person name="Lian D.C."/>
            <person name="Zhao X.W."/>
            <person name="Wei L."/>
        </authorList>
    </citation>
    <scope>NUCLEOTIDE SEQUENCE [LARGE SCALE GENOMIC DNA]</scope>
    <source>
        <tissue evidence="1">Nenye</tissue>
    </source>
</reference>
<evidence type="ECO:0000313" key="1">
    <source>
        <dbReference type="EMBL" id="KAL3523594.1"/>
    </source>
</evidence>
<dbReference type="EMBL" id="JBJUIK010000007">
    <property type="protein sequence ID" value="KAL3523594.1"/>
    <property type="molecule type" value="Genomic_DNA"/>
</dbReference>
<proteinExistence type="predicted"/>
<protein>
    <submittedName>
        <fullName evidence="1">Uncharacterized protein</fullName>
    </submittedName>
</protein>
<organism evidence="1 2">
    <name type="scientific">Cinchona calisaya</name>
    <dbReference type="NCBI Taxonomy" id="153742"/>
    <lineage>
        <taxon>Eukaryota</taxon>
        <taxon>Viridiplantae</taxon>
        <taxon>Streptophyta</taxon>
        <taxon>Embryophyta</taxon>
        <taxon>Tracheophyta</taxon>
        <taxon>Spermatophyta</taxon>
        <taxon>Magnoliopsida</taxon>
        <taxon>eudicotyledons</taxon>
        <taxon>Gunneridae</taxon>
        <taxon>Pentapetalae</taxon>
        <taxon>asterids</taxon>
        <taxon>lamiids</taxon>
        <taxon>Gentianales</taxon>
        <taxon>Rubiaceae</taxon>
        <taxon>Cinchonoideae</taxon>
        <taxon>Cinchoneae</taxon>
        <taxon>Cinchona</taxon>
    </lineage>
</organism>
<dbReference type="AlphaFoldDB" id="A0ABD2ZWX5"/>
<dbReference type="Gene3D" id="1.10.510.10">
    <property type="entry name" value="Transferase(Phosphotransferase) domain 1"/>
    <property type="match status" value="1"/>
</dbReference>
<accession>A0ABD2ZWX5</accession>
<dbReference type="Proteomes" id="UP001630127">
    <property type="component" value="Unassembled WGS sequence"/>
</dbReference>
<evidence type="ECO:0000313" key="2">
    <source>
        <dbReference type="Proteomes" id="UP001630127"/>
    </source>
</evidence>